<dbReference type="InterPro" id="IPR005312">
    <property type="entry name" value="DUF1759"/>
</dbReference>
<dbReference type="PANTHER" id="PTHR22954:SF3">
    <property type="entry name" value="PROTEIN CBG08539"/>
    <property type="match status" value="1"/>
</dbReference>
<name>A0A6S7J4X7_PARCT</name>
<dbReference type="EMBL" id="CACRXK020007497">
    <property type="protein sequence ID" value="CAB4012401.1"/>
    <property type="molecule type" value="Genomic_DNA"/>
</dbReference>
<feature type="non-terminal residue" evidence="2">
    <location>
        <position position="450"/>
    </location>
</feature>
<evidence type="ECO:0000313" key="2">
    <source>
        <dbReference type="EMBL" id="CAB4012401.1"/>
    </source>
</evidence>
<protein>
    <submittedName>
        <fullName evidence="2">TNF receptor-associated factor 3</fullName>
    </submittedName>
</protein>
<accession>A0A6S7J4X7</accession>
<evidence type="ECO:0000256" key="1">
    <source>
        <dbReference type="SAM" id="MobiDB-lite"/>
    </source>
</evidence>
<sequence>MPLQQNEASKLLYKLTITIAAKKQVQSQKHMSTAVVLMQFISLATDRQDLSIFPTQNASSLDMALSRVQGVSKSSGSSESGSAGLATRLPYINSPKRIQKSEISTLNNHIFTELGVAYERLIVEMKLNEVSSGSVTSIVNIAGTPVQQTSGSVRVKLPKLEVKKFKGSVFEWQEFWDAFESSIHTNVGLSDVDKFSYLKGLVEEPAKSAISGFSLTAANYGSAVELLKRRFGKPVTIQRAHINELLNLQGVYKERETGRLRALYDKIECHYRGLVALKVGEATYSNLLDQFRVELELREEAVVLVPNDGRQSGYGKRERNKVKDTREPLCEKKNTERDDDKEGTSCNHKSYVTAKTANLAGLKVLRKELLGLSTFGQKAKEMEVREVVRVDVNPLGSGKVLTLEAYVVPVISRALTKARMTLETELGFVLSGPLKGKCGDDNDGTLQLDA</sequence>
<keyword evidence="3" id="KW-1185">Reference proteome</keyword>
<evidence type="ECO:0000313" key="3">
    <source>
        <dbReference type="Proteomes" id="UP001152795"/>
    </source>
</evidence>
<gene>
    <name evidence="2" type="ORF">PACLA_8A039296</name>
</gene>
<comment type="caution">
    <text evidence="2">The sequence shown here is derived from an EMBL/GenBank/DDBJ whole genome shotgun (WGS) entry which is preliminary data.</text>
</comment>
<dbReference type="Proteomes" id="UP001152795">
    <property type="component" value="Unassembled WGS sequence"/>
</dbReference>
<dbReference type="AlphaFoldDB" id="A0A6S7J4X7"/>
<proteinExistence type="predicted"/>
<keyword evidence="2" id="KW-0675">Receptor</keyword>
<organism evidence="2 3">
    <name type="scientific">Paramuricea clavata</name>
    <name type="common">Red gorgonian</name>
    <name type="synonym">Violescent sea-whip</name>
    <dbReference type="NCBI Taxonomy" id="317549"/>
    <lineage>
        <taxon>Eukaryota</taxon>
        <taxon>Metazoa</taxon>
        <taxon>Cnidaria</taxon>
        <taxon>Anthozoa</taxon>
        <taxon>Octocorallia</taxon>
        <taxon>Malacalcyonacea</taxon>
        <taxon>Plexauridae</taxon>
        <taxon>Paramuricea</taxon>
    </lineage>
</organism>
<feature type="region of interest" description="Disordered" evidence="1">
    <location>
        <begin position="308"/>
        <end position="345"/>
    </location>
</feature>
<dbReference type="OrthoDB" id="5989194at2759"/>
<feature type="compositionally biased region" description="Basic and acidic residues" evidence="1">
    <location>
        <begin position="315"/>
        <end position="343"/>
    </location>
</feature>
<dbReference type="PANTHER" id="PTHR22954">
    <property type="entry name" value="RETROVIRAL PROTEASE-RELATED"/>
    <property type="match status" value="1"/>
</dbReference>
<reference evidence="2" key="1">
    <citation type="submission" date="2020-04" db="EMBL/GenBank/DDBJ databases">
        <authorList>
            <person name="Alioto T."/>
            <person name="Alioto T."/>
            <person name="Gomez Garrido J."/>
        </authorList>
    </citation>
    <scope>NUCLEOTIDE SEQUENCE</scope>
    <source>
        <strain evidence="2">A484AB</strain>
    </source>
</reference>
<dbReference type="Pfam" id="PF03564">
    <property type="entry name" value="DUF1759"/>
    <property type="match status" value="1"/>
</dbReference>